<name>A0ABW7DRF4_9FIRM</name>
<proteinExistence type="predicted"/>
<dbReference type="Proteomes" id="UP001605989">
    <property type="component" value="Unassembled WGS sequence"/>
</dbReference>
<comment type="caution">
    <text evidence="1">The sequence shown here is derived from an EMBL/GenBank/DDBJ whole genome shotgun (WGS) entry which is preliminary data.</text>
</comment>
<protein>
    <submittedName>
        <fullName evidence="1">Phage capsid protein</fullName>
    </submittedName>
</protein>
<gene>
    <name evidence="1" type="ORF">ACGTZG_12305</name>
</gene>
<dbReference type="Pfam" id="PF25209">
    <property type="entry name" value="Phage_capsid_4"/>
    <property type="match status" value="1"/>
</dbReference>
<evidence type="ECO:0000313" key="2">
    <source>
        <dbReference type="Proteomes" id="UP001605989"/>
    </source>
</evidence>
<dbReference type="EMBL" id="JBIEKR010000012">
    <property type="protein sequence ID" value="MFG6273966.1"/>
    <property type="molecule type" value="Genomic_DNA"/>
</dbReference>
<accession>A0ABW7DRF4</accession>
<organism evidence="1 2">
    <name type="scientific">Megasphaera hexanoica</name>
    <dbReference type="NCBI Taxonomy" id="1675036"/>
    <lineage>
        <taxon>Bacteria</taxon>
        <taxon>Bacillati</taxon>
        <taxon>Bacillota</taxon>
        <taxon>Negativicutes</taxon>
        <taxon>Veillonellales</taxon>
        <taxon>Veillonellaceae</taxon>
        <taxon>Megasphaera</taxon>
    </lineage>
</organism>
<keyword evidence="2" id="KW-1185">Reference proteome</keyword>
<reference evidence="1 2" key="1">
    <citation type="submission" date="2024-10" db="EMBL/GenBank/DDBJ databases">
        <authorList>
            <person name="Sang B.-I."/>
            <person name="Prabhaharan D."/>
        </authorList>
    </citation>
    <scope>NUCLEOTIDE SEQUENCE [LARGE SCALE GENOMIC DNA]</scope>
    <source>
        <strain evidence="1 2">MH</strain>
    </source>
</reference>
<evidence type="ECO:0000313" key="1">
    <source>
        <dbReference type="EMBL" id="MFG6273966.1"/>
    </source>
</evidence>
<sequence length="284" mass="30513">MAITTFIPTIWEARLLAHLDKNLVYGHLCNRDYEGDISQAGDTVTINQIGDISIRDYVKSSDITLDDVDGTPTQLKIDQQKYFAFKVDDVDAAQANVNLVDGAMQRASYAVRDTVDQFIAGFYSKAGVTTGLGSDTTPLALTTATQAYEALVDLKGALDDNNVRADGRFVVVPSWFYGLMLKDPRFVSAGTAKTDTVLANGLIGSAAGFQIYQSNNVPNTKGAKYKIMAGTTEAISFASQITKTEAFRPEKSFCDAIKGLFVYGAQVVQPKALACMTANPTAGA</sequence>
<dbReference type="RefSeq" id="WP_113855549.1">
    <property type="nucleotide sequence ID" value="NZ_CP011940.1"/>
</dbReference>